<keyword evidence="4" id="KW-1185">Reference proteome</keyword>
<dbReference type="RefSeq" id="WP_013546353.1">
    <property type="nucleotide sequence ID" value="NC_014933.1"/>
</dbReference>
<protein>
    <submittedName>
        <fullName evidence="3">Glycoside hydrolase family 16</fullName>
    </submittedName>
</protein>
<feature type="domain" description="GH16" evidence="2">
    <location>
        <begin position="52"/>
        <end position="261"/>
    </location>
</feature>
<dbReference type="PATRIC" id="fig|693979.3.peg.763"/>
<dbReference type="PANTHER" id="PTHR10963">
    <property type="entry name" value="GLYCOSYL HYDROLASE-RELATED"/>
    <property type="match status" value="1"/>
</dbReference>
<sequence length="261" mass="30063">MKRNCQSIVFFVLVVVLYGCGTTHKGSLVWKETFSGRQLDSSRWSRIPRGNADWCNYMSMDDSCFDMRKGKLVLKGIRNRHLPNDTAPYLTGGVYTKHKVTFGPGRVEIRAKLGEAGGCWPAFWMLPDKAKWPNGGEIDIMEHLNFDSIAYQTVHSHYTYVLKKDTHPAHYSTGIIKRNAYNVYAVEISADSLAFFINDRHTFTYPRIPKAQSEGQYPFVDEPFYLLLDMQLGGNWVGKVNPDDLPVQMEIDWVKYYRKKE</sequence>
<dbReference type="STRING" id="693979.Bache_0715"/>
<dbReference type="CDD" id="cd08023">
    <property type="entry name" value="GH16_laminarinase_like"/>
    <property type="match status" value="1"/>
</dbReference>
<reference evidence="3 4" key="2">
    <citation type="journal article" date="2011" name="Stand. Genomic Sci.">
        <title>Complete genome sequence of Bacteroides helcogenes type strain (P 36-108).</title>
        <authorList>
            <person name="Pati A."/>
            <person name="Gronow S."/>
            <person name="Zeytun A."/>
            <person name="Lapidus A."/>
            <person name="Nolan M."/>
            <person name="Hammon N."/>
            <person name="Deshpande S."/>
            <person name="Cheng J.F."/>
            <person name="Tapia R."/>
            <person name="Han C."/>
            <person name="Goodwin L."/>
            <person name="Pitluck S."/>
            <person name="Liolios K."/>
            <person name="Pagani I."/>
            <person name="Ivanova N."/>
            <person name="Mavromatis K."/>
            <person name="Chen A."/>
            <person name="Palaniappan K."/>
            <person name="Land M."/>
            <person name="Hauser L."/>
            <person name="Chang Y.J."/>
            <person name="Jeffries C.D."/>
            <person name="Detter J.C."/>
            <person name="Brambilla E."/>
            <person name="Rohde M."/>
            <person name="Goker M."/>
            <person name="Woyke T."/>
            <person name="Bristow J."/>
            <person name="Eisen J.A."/>
            <person name="Markowitz V."/>
            <person name="Hugenholtz P."/>
            <person name="Kyrpides N.C."/>
            <person name="Klenk H.P."/>
            <person name="Lucas S."/>
        </authorList>
    </citation>
    <scope>NUCLEOTIDE SEQUENCE [LARGE SCALE GENOMIC DNA]</scope>
    <source>
        <strain evidence="4">ATCC 35417 / DSM 20613 / JCM 6297 / CCUG 15421 / P 36-108</strain>
    </source>
</reference>
<dbReference type="Gene3D" id="2.60.120.200">
    <property type="match status" value="1"/>
</dbReference>
<dbReference type="PROSITE" id="PS51257">
    <property type="entry name" value="PROKAR_LIPOPROTEIN"/>
    <property type="match status" value="1"/>
</dbReference>
<dbReference type="eggNOG" id="COG2273">
    <property type="taxonomic scope" value="Bacteria"/>
</dbReference>
<name>E6SNE5_BACT6</name>
<dbReference type="InterPro" id="IPR000757">
    <property type="entry name" value="Beta-glucanase-like"/>
</dbReference>
<dbReference type="PROSITE" id="PS51762">
    <property type="entry name" value="GH16_2"/>
    <property type="match status" value="1"/>
</dbReference>
<gene>
    <name evidence="3" type="ordered locus">Bache_0715</name>
</gene>
<comment type="similarity">
    <text evidence="1">Belongs to the glycosyl hydrolase 16 family.</text>
</comment>
<dbReference type="Proteomes" id="UP000008630">
    <property type="component" value="Chromosome"/>
</dbReference>
<evidence type="ECO:0000313" key="3">
    <source>
        <dbReference type="EMBL" id="ADV42738.1"/>
    </source>
</evidence>
<dbReference type="AlphaFoldDB" id="E6SNE5"/>
<dbReference type="InterPro" id="IPR050546">
    <property type="entry name" value="Glycosyl_Hydrlase_16"/>
</dbReference>
<organism evidence="3 4">
    <name type="scientific">Bacteroides helcogenes (strain ATCC 35417 / DSM 20613 / JCM 6297 / CCUG 15421 / P 36-108)</name>
    <dbReference type="NCBI Taxonomy" id="693979"/>
    <lineage>
        <taxon>Bacteria</taxon>
        <taxon>Pseudomonadati</taxon>
        <taxon>Bacteroidota</taxon>
        <taxon>Bacteroidia</taxon>
        <taxon>Bacteroidales</taxon>
        <taxon>Bacteroidaceae</taxon>
        <taxon>Bacteroides</taxon>
    </lineage>
</organism>
<evidence type="ECO:0000313" key="4">
    <source>
        <dbReference type="Proteomes" id="UP000008630"/>
    </source>
</evidence>
<dbReference type="KEGG" id="bhl:Bache_0715"/>
<dbReference type="Pfam" id="PF00722">
    <property type="entry name" value="Glyco_hydro_16"/>
    <property type="match status" value="1"/>
</dbReference>
<dbReference type="PANTHER" id="PTHR10963:SF55">
    <property type="entry name" value="GLYCOSIDE HYDROLASE FAMILY 16 PROTEIN"/>
    <property type="match status" value="1"/>
</dbReference>
<dbReference type="SUPFAM" id="SSF49899">
    <property type="entry name" value="Concanavalin A-like lectins/glucanases"/>
    <property type="match status" value="1"/>
</dbReference>
<dbReference type="OrthoDB" id="9809583at2"/>
<evidence type="ECO:0000259" key="2">
    <source>
        <dbReference type="PROSITE" id="PS51762"/>
    </source>
</evidence>
<reference key="1">
    <citation type="submission" date="2010-11" db="EMBL/GenBank/DDBJ databases">
        <title>The complete genome of Bacteroides helcogenes P 36-108.</title>
        <authorList>
            <consortium name="US DOE Joint Genome Institute (JGI-PGF)"/>
            <person name="Lucas S."/>
            <person name="Copeland A."/>
            <person name="Lapidus A."/>
            <person name="Bruce D."/>
            <person name="Goodwin L."/>
            <person name="Pitluck S."/>
            <person name="Kyrpides N."/>
            <person name="Mavromatis K."/>
            <person name="Ivanova N."/>
            <person name="Zeytun A."/>
            <person name="Brettin T."/>
            <person name="Detter J.C."/>
            <person name="Tapia R."/>
            <person name="Han C."/>
            <person name="Land M."/>
            <person name="Hauser L."/>
            <person name="Markowitz V."/>
            <person name="Cheng J.-F."/>
            <person name="Hugenholtz P."/>
            <person name="Woyke T."/>
            <person name="Wu D."/>
            <person name="Gronow S."/>
            <person name="Wellnitz S."/>
            <person name="Brambilla E."/>
            <person name="Klenk H.-P."/>
            <person name="Eisen J.A."/>
        </authorList>
    </citation>
    <scope>NUCLEOTIDE SEQUENCE</scope>
    <source>
        <strain>P 36-108</strain>
    </source>
</reference>
<dbReference type="EMBL" id="CP002352">
    <property type="protein sequence ID" value="ADV42738.1"/>
    <property type="molecule type" value="Genomic_DNA"/>
</dbReference>
<evidence type="ECO:0000256" key="1">
    <source>
        <dbReference type="ARBA" id="ARBA00006865"/>
    </source>
</evidence>
<keyword evidence="3" id="KW-0378">Hydrolase</keyword>
<dbReference type="GO" id="GO:0004553">
    <property type="term" value="F:hydrolase activity, hydrolyzing O-glycosyl compounds"/>
    <property type="evidence" value="ECO:0007669"/>
    <property type="project" value="InterPro"/>
</dbReference>
<proteinExistence type="inferred from homology"/>
<dbReference type="InterPro" id="IPR013320">
    <property type="entry name" value="ConA-like_dom_sf"/>
</dbReference>
<dbReference type="HOGENOM" id="CLU_019533_0_1_10"/>
<dbReference type="GO" id="GO:0005975">
    <property type="term" value="P:carbohydrate metabolic process"/>
    <property type="evidence" value="ECO:0007669"/>
    <property type="project" value="InterPro"/>
</dbReference>
<accession>E6SNE5</accession>